<proteinExistence type="predicted"/>
<dbReference type="InterPro" id="IPR045596">
    <property type="entry name" value="DUF6459"/>
</dbReference>
<evidence type="ECO:0000313" key="1">
    <source>
        <dbReference type="EMBL" id="URN16310.1"/>
    </source>
</evidence>
<keyword evidence="2" id="KW-1185">Reference proteome</keyword>
<feature type="non-terminal residue" evidence="1">
    <location>
        <position position="1"/>
    </location>
</feature>
<name>A0ABY4TDL0_9ACTN</name>
<protein>
    <submittedName>
        <fullName evidence="1">Rv3235 family protein</fullName>
    </submittedName>
</protein>
<organism evidence="1 2">
    <name type="scientific">Streptomyces sudanensis</name>
    <dbReference type="NCBI Taxonomy" id="436397"/>
    <lineage>
        <taxon>Bacteria</taxon>
        <taxon>Bacillati</taxon>
        <taxon>Actinomycetota</taxon>
        <taxon>Actinomycetes</taxon>
        <taxon>Kitasatosporales</taxon>
        <taxon>Streptomycetaceae</taxon>
        <taxon>Streptomyces</taxon>
    </lineage>
</organism>
<reference evidence="1" key="1">
    <citation type="submission" date="2022-04" db="EMBL/GenBank/DDBJ databases">
        <title>Systematic whole-genome sequencing reveals an unexpected diversity among actinomycetoma pathogens and provides insights into their antibacterial susceptibilities.</title>
        <authorList>
            <person name="Watson A.K."/>
            <person name="Kepplinger B."/>
            <person name="Bakhiet S.M."/>
            <person name="Mhmoud N.A."/>
            <person name="Chapman J."/>
            <person name="Allenby N."/>
            <person name="Mickiewicz K."/>
            <person name="Goodfellow M."/>
            <person name="Fahal A.H."/>
            <person name="Errington J."/>
        </authorList>
    </citation>
    <scope>NUCLEOTIDE SEQUENCE</scope>
    <source>
        <strain evidence="1">SD 504</strain>
    </source>
</reference>
<accession>A0ABY4TDL0</accession>
<evidence type="ECO:0000313" key="2">
    <source>
        <dbReference type="Proteomes" id="UP001056383"/>
    </source>
</evidence>
<gene>
    <name evidence="1" type="ORF">MW084_10530</name>
</gene>
<dbReference type="Proteomes" id="UP001056383">
    <property type="component" value="Chromosome"/>
</dbReference>
<dbReference type="EMBL" id="CP095474">
    <property type="protein sequence ID" value="URN16310.1"/>
    <property type="molecule type" value="Genomic_DNA"/>
</dbReference>
<sequence length="109" mass="11985">PPHVVFAERLLAVLTGERPVHWMLGQTIGEAYEQLIRLAPDNPLRSAEPARRTRPVLRRCAGVPPRPGVIEAYATVATGLRVRAMAFRLEQGPDGRWRCAAVDLGPARA</sequence>
<dbReference type="Pfam" id="PF20060">
    <property type="entry name" value="DUF6459"/>
    <property type="match status" value="1"/>
</dbReference>
<dbReference type="RefSeq" id="WP_275563557.1">
    <property type="nucleotide sequence ID" value="NZ_CP095474.1"/>
</dbReference>